<evidence type="ECO:0000256" key="1">
    <source>
        <dbReference type="ARBA" id="ARBA00022491"/>
    </source>
</evidence>
<dbReference type="SUPFAM" id="SSF48498">
    <property type="entry name" value="Tetracyclin repressor-like, C-terminal domain"/>
    <property type="match status" value="1"/>
</dbReference>
<organism evidence="7 8">
    <name type="scientific">Massilia mucilaginosa</name>
    <dbReference type="NCBI Taxonomy" id="2609282"/>
    <lineage>
        <taxon>Bacteria</taxon>
        <taxon>Pseudomonadati</taxon>
        <taxon>Pseudomonadota</taxon>
        <taxon>Betaproteobacteria</taxon>
        <taxon>Burkholderiales</taxon>
        <taxon>Oxalobacteraceae</taxon>
        <taxon>Telluria group</taxon>
        <taxon>Massilia</taxon>
    </lineage>
</organism>
<name>A0ABX0NM48_9BURK</name>
<dbReference type="InterPro" id="IPR036271">
    <property type="entry name" value="Tet_transcr_reg_TetR-rel_C_sf"/>
</dbReference>
<evidence type="ECO:0000313" key="8">
    <source>
        <dbReference type="Proteomes" id="UP000609726"/>
    </source>
</evidence>
<dbReference type="PRINTS" id="PR00455">
    <property type="entry name" value="HTHTETR"/>
</dbReference>
<dbReference type="InterPro" id="IPR001647">
    <property type="entry name" value="HTH_TetR"/>
</dbReference>
<evidence type="ECO:0000256" key="2">
    <source>
        <dbReference type="ARBA" id="ARBA00023015"/>
    </source>
</evidence>
<dbReference type="InterPro" id="IPR009057">
    <property type="entry name" value="Homeodomain-like_sf"/>
</dbReference>
<keyword evidence="1" id="KW-0678">Repressor</keyword>
<feature type="DNA-binding region" description="H-T-H motif" evidence="5">
    <location>
        <begin position="27"/>
        <end position="46"/>
    </location>
</feature>
<dbReference type="PANTHER" id="PTHR30055:SF200">
    <property type="entry name" value="HTH-TYPE TRANSCRIPTIONAL REPRESSOR BDCR"/>
    <property type="match status" value="1"/>
</dbReference>
<evidence type="ECO:0000313" key="7">
    <source>
        <dbReference type="EMBL" id="NHZ87848.1"/>
    </source>
</evidence>
<dbReference type="EMBL" id="WHJH01000001">
    <property type="protein sequence ID" value="NHZ87848.1"/>
    <property type="molecule type" value="Genomic_DNA"/>
</dbReference>
<dbReference type="SUPFAM" id="SSF46689">
    <property type="entry name" value="Homeodomain-like"/>
    <property type="match status" value="1"/>
</dbReference>
<keyword evidence="4" id="KW-0804">Transcription</keyword>
<dbReference type="RefSeq" id="WP_166870134.1">
    <property type="nucleotide sequence ID" value="NZ_WHJH01000001.1"/>
</dbReference>
<gene>
    <name evidence="7" type="ORF">F2P45_02200</name>
</gene>
<keyword evidence="8" id="KW-1185">Reference proteome</keyword>
<evidence type="ECO:0000256" key="3">
    <source>
        <dbReference type="ARBA" id="ARBA00023125"/>
    </source>
</evidence>
<evidence type="ECO:0000259" key="6">
    <source>
        <dbReference type="PROSITE" id="PS50977"/>
    </source>
</evidence>
<keyword evidence="3 5" id="KW-0238">DNA-binding</keyword>
<protein>
    <submittedName>
        <fullName evidence="7">TetR family transcriptional regulator</fullName>
    </submittedName>
</protein>
<evidence type="ECO:0000256" key="4">
    <source>
        <dbReference type="ARBA" id="ARBA00023163"/>
    </source>
</evidence>
<keyword evidence="2" id="KW-0805">Transcription regulation</keyword>
<dbReference type="Pfam" id="PF00440">
    <property type="entry name" value="TetR_N"/>
    <property type="match status" value="1"/>
</dbReference>
<dbReference type="PANTHER" id="PTHR30055">
    <property type="entry name" value="HTH-TYPE TRANSCRIPTIONAL REGULATOR RUTR"/>
    <property type="match status" value="1"/>
</dbReference>
<sequence length="197" mass="22151">MPAIDRKSQILASALEMFLQKGFANVSTRDVTRHAGLSNSHLYHYFGDWECLRREAFLRFANLQLEQIIALTRSGSPADALRSFLRECLPATADPVWRLWFDVWDEAMHDAALAATYREINTNWHEALGRLIERGLAGGDFRCRSTERAGRQIFALTMGYADELLLSPSDAAAQRAFSEVWELVSMVLGMPVAPCDA</sequence>
<proteinExistence type="predicted"/>
<accession>A0ABX0NM48</accession>
<dbReference type="PROSITE" id="PS50977">
    <property type="entry name" value="HTH_TETR_2"/>
    <property type="match status" value="1"/>
</dbReference>
<dbReference type="InterPro" id="IPR039538">
    <property type="entry name" value="BetI_C"/>
</dbReference>
<evidence type="ECO:0000256" key="5">
    <source>
        <dbReference type="PROSITE-ProRule" id="PRU00335"/>
    </source>
</evidence>
<feature type="domain" description="HTH tetR-type" evidence="6">
    <location>
        <begin position="4"/>
        <end position="64"/>
    </location>
</feature>
<dbReference type="Proteomes" id="UP000609726">
    <property type="component" value="Unassembled WGS sequence"/>
</dbReference>
<dbReference type="Gene3D" id="1.10.357.10">
    <property type="entry name" value="Tetracycline Repressor, domain 2"/>
    <property type="match status" value="1"/>
</dbReference>
<dbReference type="InterPro" id="IPR050109">
    <property type="entry name" value="HTH-type_TetR-like_transc_reg"/>
</dbReference>
<comment type="caution">
    <text evidence="7">The sequence shown here is derived from an EMBL/GenBank/DDBJ whole genome shotgun (WGS) entry which is preliminary data.</text>
</comment>
<dbReference type="Pfam" id="PF13977">
    <property type="entry name" value="TetR_C_6"/>
    <property type="match status" value="1"/>
</dbReference>
<reference evidence="7 8" key="1">
    <citation type="submission" date="2019-10" db="EMBL/GenBank/DDBJ databases">
        <title>Taxonomy of Antarctic Massilia spp.: description of Massilia rubra sp. nov., Massilia aquatica sp. nov., Massilia mucilaginosa sp. nov., Massilia frigida sp. nov. isolated from streams, lakes and regoliths.</title>
        <authorList>
            <person name="Holochova P."/>
            <person name="Sedlacek I."/>
            <person name="Kralova S."/>
            <person name="Maslanova I."/>
            <person name="Busse H.-J."/>
            <person name="Stankova E."/>
            <person name="Vrbovska V."/>
            <person name="Kovarovic V."/>
            <person name="Bartak M."/>
            <person name="Svec P."/>
            <person name="Pantucek R."/>
        </authorList>
    </citation>
    <scope>NUCLEOTIDE SEQUENCE [LARGE SCALE GENOMIC DNA]</scope>
    <source>
        <strain evidence="7 8">CCM 8733</strain>
    </source>
</reference>